<feature type="signal peptide" evidence="8">
    <location>
        <begin position="1"/>
        <end position="33"/>
    </location>
</feature>
<dbReference type="InterPro" id="IPR012334">
    <property type="entry name" value="Pectin_lyas_fold"/>
</dbReference>
<comment type="subcellular location">
    <subcellularLocation>
        <location evidence="1">Cell envelope</location>
    </subcellularLocation>
    <subcellularLocation>
        <location evidence="2">Cell outer membrane</location>
    </subcellularLocation>
    <subcellularLocation>
        <location evidence="3">Secreted</location>
    </subcellularLocation>
</comment>
<keyword evidence="4" id="KW-0964">Secreted</keyword>
<evidence type="ECO:0000256" key="5">
    <source>
        <dbReference type="ARBA" id="ARBA00022729"/>
    </source>
</evidence>
<dbReference type="AlphaFoldDB" id="A0A538THA4"/>
<dbReference type="EMBL" id="VBOX01000065">
    <property type="protein sequence ID" value="TMQ63000.1"/>
    <property type="molecule type" value="Genomic_DNA"/>
</dbReference>
<sequence length="430" mass="44885">MTPIRRLHARRPALAALAALLLVGPLAPGPAQAKRIFVPRQYKRLQAAIDAAAVGDTLWVSAGTYNGPFVLKKRLVLFGEGGPTETILDGRDSVRVLHVEGVVGGGIYGFRIQRGKAPGGSGIYCLRDSTFSIESCDIRSNWEAGIAAWQTAIRIADSEISQNKGSGLTASDTEMKLFGVTFRSNHGATGGGISLVKSVLQLATGCLFEENRADGGTGGAVNAENSLLAFMNCTFRGNTSAVAGGALAATDSSDLRVRNSVFTANRAATGGAVLVDHAALTLQASIFNKNRATAAGAAIQILARRTAGVNPALYGNTFYRNGVDAEGGAIFAQEVSPEIVRNIFVVDSTAKNKAVLELKSSPRYECNLIHTLDGPGDRPSGNTIAGDPSFCDPEKGDFHLRDLSPALVASCGKIGALGKGCVSFKMVPGH</sequence>
<dbReference type="InterPro" id="IPR011050">
    <property type="entry name" value="Pectin_lyase_fold/virulence"/>
</dbReference>
<dbReference type="PANTHER" id="PTHR11319">
    <property type="entry name" value="G PROTEIN-COUPLED RECEPTOR-RELATED"/>
    <property type="match status" value="1"/>
</dbReference>
<dbReference type="InterPro" id="IPR003368">
    <property type="entry name" value="POMP_repeat"/>
</dbReference>
<evidence type="ECO:0000259" key="9">
    <source>
        <dbReference type="Pfam" id="PF13229"/>
    </source>
</evidence>
<dbReference type="Pfam" id="PF13229">
    <property type="entry name" value="Beta_helix"/>
    <property type="match status" value="1"/>
</dbReference>
<comment type="caution">
    <text evidence="10">The sequence shown here is derived from an EMBL/GenBank/DDBJ whole genome shotgun (WGS) entry which is preliminary data.</text>
</comment>
<protein>
    <recommendedName>
        <fullName evidence="9">Right handed beta helix domain-containing protein</fullName>
    </recommendedName>
</protein>
<evidence type="ECO:0000256" key="8">
    <source>
        <dbReference type="SAM" id="SignalP"/>
    </source>
</evidence>
<dbReference type="GO" id="GO:0009279">
    <property type="term" value="C:cell outer membrane"/>
    <property type="evidence" value="ECO:0007669"/>
    <property type="project" value="UniProtKB-SubCell"/>
</dbReference>
<gene>
    <name evidence="10" type="ORF">E6K77_06095</name>
</gene>
<feature type="domain" description="Right handed beta helix" evidence="9">
    <location>
        <begin position="121"/>
        <end position="316"/>
    </location>
</feature>
<dbReference type="SUPFAM" id="SSF51126">
    <property type="entry name" value="Pectin lyase-like"/>
    <property type="match status" value="1"/>
</dbReference>
<evidence type="ECO:0000256" key="1">
    <source>
        <dbReference type="ARBA" id="ARBA00004196"/>
    </source>
</evidence>
<feature type="chain" id="PRO_5022166959" description="Right handed beta helix domain-containing protein" evidence="8">
    <location>
        <begin position="34"/>
        <end position="430"/>
    </location>
</feature>
<organism evidence="10 11">
    <name type="scientific">Eiseniibacteriota bacterium</name>
    <dbReference type="NCBI Taxonomy" id="2212470"/>
    <lineage>
        <taxon>Bacteria</taxon>
        <taxon>Candidatus Eiseniibacteriota</taxon>
    </lineage>
</organism>
<evidence type="ECO:0000313" key="10">
    <source>
        <dbReference type="EMBL" id="TMQ63000.1"/>
    </source>
</evidence>
<name>A0A538THA4_UNCEI</name>
<keyword evidence="7" id="KW-0998">Cell outer membrane</keyword>
<accession>A0A538THA4</accession>
<evidence type="ECO:0000256" key="6">
    <source>
        <dbReference type="ARBA" id="ARBA00023136"/>
    </source>
</evidence>
<keyword evidence="6" id="KW-0472">Membrane</keyword>
<proteinExistence type="predicted"/>
<reference evidence="10 11" key="1">
    <citation type="journal article" date="2019" name="Nat. Microbiol.">
        <title>Mediterranean grassland soil C-N compound turnover is dependent on rainfall and depth, and is mediated by genomically divergent microorganisms.</title>
        <authorList>
            <person name="Diamond S."/>
            <person name="Andeer P.F."/>
            <person name="Li Z."/>
            <person name="Crits-Christoph A."/>
            <person name="Burstein D."/>
            <person name="Anantharaman K."/>
            <person name="Lane K.R."/>
            <person name="Thomas B.C."/>
            <person name="Pan C."/>
            <person name="Northen T.R."/>
            <person name="Banfield J.F."/>
        </authorList>
    </citation>
    <scope>NUCLEOTIDE SEQUENCE [LARGE SCALE GENOMIC DNA]</scope>
    <source>
        <strain evidence="10">WS_7</strain>
    </source>
</reference>
<dbReference type="InterPro" id="IPR039448">
    <property type="entry name" value="Beta_helix"/>
</dbReference>
<dbReference type="Proteomes" id="UP000317366">
    <property type="component" value="Unassembled WGS sequence"/>
</dbReference>
<dbReference type="Gene3D" id="2.160.20.10">
    <property type="entry name" value="Single-stranded right-handed beta-helix, Pectin lyase-like"/>
    <property type="match status" value="1"/>
</dbReference>
<dbReference type="NCBIfam" id="TIGR01376">
    <property type="entry name" value="POMP_repeat"/>
    <property type="match status" value="1"/>
</dbReference>
<dbReference type="GO" id="GO:0005576">
    <property type="term" value="C:extracellular region"/>
    <property type="evidence" value="ECO:0007669"/>
    <property type="project" value="UniProtKB-SubCell"/>
</dbReference>
<evidence type="ECO:0000256" key="7">
    <source>
        <dbReference type="ARBA" id="ARBA00023237"/>
    </source>
</evidence>
<keyword evidence="5 8" id="KW-0732">Signal</keyword>
<dbReference type="PANTHER" id="PTHR11319:SF35">
    <property type="entry name" value="OUTER MEMBRANE PROTEIN PMPC-RELATED"/>
    <property type="match status" value="1"/>
</dbReference>
<evidence type="ECO:0000256" key="3">
    <source>
        <dbReference type="ARBA" id="ARBA00004613"/>
    </source>
</evidence>
<evidence type="ECO:0000256" key="4">
    <source>
        <dbReference type="ARBA" id="ARBA00022525"/>
    </source>
</evidence>
<evidence type="ECO:0000256" key="2">
    <source>
        <dbReference type="ARBA" id="ARBA00004442"/>
    </source>
</evidence>
<evidence type="ECO:0000313" key="11">
    <source>
        <dbReference type="Proteomes" id="UP000317366"/>
    </source>
</evidence>